<sequence length="311" mass="32877">MSYTSHSGRSSTFIHFISPNNPEPVQIFVPTSSLLAPARFNSTFLLPIHEPLPSTSSGLGSGSATPTSATNLPSISQSPQATFLGYTPVSLLTLLRHTGCTPTAFHLLVTTPAGAVNPQKVFPSLESVRNLVPGPVVVFPEGTTSNGRALLRFAEGVLGDVKSVPVRGFNVWVLFFKHPPPSSYSPTATHSTPPSGTGSNPLPHLFGGMLKTLVPQRMTVRILHPHSAPSSGDFLPSETLSLSSTSSTTTKTKQPAAGIDENVLGECCKTLLLQLGRVKSVGLGWEDKDGFLGFVKDRRAGSAGQGRKKDK</sequence>
<dbReference type="EMBL" id="JASBWT010000038">
    <property type="protein sequence ID" value="KAJ9092427.1"/>
    <property type="molecule type" value="Genomic_DNA"/>
</dbReference>
<proteinExistence type="predicted"/>
<accession>A0ACC2V092</accession>
<reference evidence="1" key="1">
    <citation type="submission" date="2023-04" db="EMBL/GenBank/DDBJ databases">
        <title>Draft Genome sequencing of Naganishia species isolated from polar environments using Oxford Nanopore Technology.</title>
        <authorList>
            <person name="Leo P."/>
            <person name="Venkateswaran K."/>
        </authorList>
    </citation>
    <scope>NUCLEOTIDE SEQUENCE</scope>
    <source>
        <strain evidence="1">MNA-CCFEE 5423</strain>
    </source>
</reference>
<evidence type="ECO:0000313" key="2">
    <source>
        <dbReference type="Proteomes" id="UP001227268"/>
    </source>
</evidence>
<organism evidence="1 2">
    <name type="scientific">Naganishia friedmannii</name>
    <dbReference type="NCBI Taxonomy" id="89922"/>
    <lineage>
        <taxon>Eukaryota</taxon>
        <taxon>Fungi</taxon>
        <taxon>Dikarya</taxon>
        <taxon>Basidiomycota</taxon>
        <taxon>Agaricomycotina</taxon>
        <taxon>Tremellomycetes</taxon>
        <taxon>Filobasidiales</taxon>
        <taxon>Filobasidiaceae</taxon>
        <taxon>Naganishia</taxon>
    </lineage>
</organism>
<dbReference type="Proteomes" id="UP001227268">
    <property type="component" value="Unassembled WGS sequence"/>
</dbReference>
<protein>
    <submittedName>
        <fullName evidence="1">Uncharacterized protein</fullName>
    </submittedName>
</protein>
<evidence type="ECO:0000313" key="1">
    <source>
        <dbReference type="EMBL" id="KAJ9092427.1"/>
    </source>
</evidence>
<keyword evidence="2" id="KW-1185">Reference proteome</keyword>
<comment type="caution">
    <text evidence="1">The sequence shown here is derived from an EMBL/GenBank/DDBJ whole genome shotgun (WGS) entry which is preliminary data.</text>
</comment>
<gene>
    <name evidence="1" type="ORF">QFC21_006809</name>
</gene>
<name>A0ACC2V092_9TREE</name>